<name>A0A3M7SQ39_BRAPC</name>
<proteinExistence type="predicted"/>
<evidence type="ECO:0000256" key="1">
    <source>
        <dbReference type="SAM" id="MobiDB-lite"/>
    </source>
</evidence>
<dbReference type="AlphaFoldDB" id="A0A3M7SQ39"/>
<sequence length="319" mass="36817">MNQHQKYSCKRSLLNKCFNAFIQFYPESGITKKEFSDNANNGGYINFIFSDFSSIEVLKRKSDIIFDGVEFKFSNQVFWEYTESQLDLGFRISQLDLGFIAAGNSSSGGSISSNSRKRRVTRTILYKRRNAYCHELNKEICISDFIELLTNEHLEVPAEVSCSYDPEINEIQFNSTNKTFKLTNKQSIQENTELSTNDEITDPLQENNEPTSSDQVKKVVGHYFCTDDKLYFELKWKKHNGREFLDSAESASIVHCGELINDYLKKILKKLKIPEKSSCKGSLETADFDQFGSNEQERLLNKESNLNKTINKFLFFINL</sequence>
<dbReference type="EMBL" id="REGN01000989">
    <property type="protein sequence ID" value="RNA37727.1"/>
    <property type="molecule type" value="Genomic_DNA"/>
</dbReference>
<protein>
    <submittedName>
        <fullName evidence="2">Uncharacterized protein</fullName>
    </submittedName>
</protein>
<gene>
    <name evidence="2" type="ORF">BpHYR1_017571</name>
</gene>
<organism evidence="2 3">
    <name type="scientific">Brachionus plicatilis</name>
    <name type="common">Marine rotifer</name>
    <name type="synonym">Brachionus muelleri</name>
    <dbReference type="NCBI Taxonomy" id="10195"/>
    <lineage>
        <taxon>Eukaryota</taxon>
        <taxon>Metazoa</taxon>
        <taxon>Spiralia</taxon>
        <taxon>Gnathifera</taxon>
        <taxon>Rotifera</taxon>
        <taxon>Eurotatoria</taxon>
        <taxon>Monogononta</taxon>
        <taxon>Pseudotrocha</taxon>
        <taxon>Ploima</taxon>
        <taxon>Brachionidae</taxon>
        <taxon>Brachionus</taxon>
    </lineage>
</organism>
<feature type="region of interest" description="Disordered" evidence="1">
    <location>
        <begin position="191"/>
        <end position="213"/>
    </location>
</feature>
<evidence type="ECO:0000313" key="3">
    <source>
        <dbReference type="Proteomes" id="UP000276133"/>
    </source>
</evidence>
<accession>A0A3M7SQ39</accession>
<comment type="caution">
    <text evidence="2">The sequence shown here is derived from an EMBL/GenBank/DDBJ whole genome shotgun (WGS) entry which is preliminary data.</text>
</comment>
<keyword evidence="3" id="KW-1185">Reference proteome</keyword>
<reference evidence="2 3" key="1">
    <citation type="journal article" date="2018" name="Sci. Rep.">
        <title>Genomic signatures of local adaptation to the degree of environmental predictability in rotifers.</title>
        <authorList>
            <person name="Franch-Gras L."/>
            <person name="Hahn C."/>
            <person name="Garcia-Roger E.M."/>
            <person name="Carmona M.J."/>
            <person name="Serra M."/>
            <person name="Gomez A."/>
        </authorList>
    </citation>
    <scope>NUCLEOTIDE SEQUENCE [LARGE SCALE GENOMIC DNA]</scope>
    <source>
        <strain evidence="2">HYR1</strain>
    </source>
</reference>
<dbReference type="Proteomes" id="UP000276133">
    <property type="component" value="Unassembled WGS sequence"/>
</dbReference>
<evidence type="ECO:0000313" key="2">
    <source>
        <dbReference type="EMBL" id="RNA37727.1"/>
    </source>
</evidence>